<keyword evidence="8" id="KW-0175">Coiled coil</keyword>
<evidence type="ECO:0000256" key="6">
    <source>
        <dbReference type="HAMAP-Rule" id="MF_03001"/>
    </source>
</evidence>
<keyword evidence="2 6" id="KW-0963">Cytoplasm</keyword>
<dbReference type="PANTHER" id="PTHR14068">
    <property type="entry name" value="EUKARYOTIC TRANSLATION INITIATION FACTOR 3 EIF3 -RELATED"/>
    <property type="match status" value="1"/>
</dbReference>
<dbReference type="SMART" id="SM00360">
    <property type="entry name" value="RRM"/>
    <property type="match status" value="1"/>
</dbReference>
<dbReference type="InterPro" id="IPR035979">
    <property type="entry name" value="RBD_domain_sf"/>
</dbReference>
<dbReference type="InterPro" id="IPR000504">
    <property type="entry name" value="RRM_dom"/>
</dbReference>
<dbReference type="Gene3D" id="3.30.70.330">
    <property type="match status" value="1"/>
</dbReference>
<evidence type="ECO:0000313" key="11">
    <source>
        <dbReference type="Proteomes" id="UP000094801"/>
    </source>
</evidence>
<reference evidence="11" key="1">
    <citation type="submission" date="2016-04" db="EMBL/GenBank/DDBJ databases">
        <title>Comparative genomics of biotechnologically important yeasts.</title>
        <authorList>
            <consortium name="DOE Joint Genome Institute"/>
            <person name="Riley R."/>
            <person name="Haridas S."/>
            <person name="Wolfe K.H."/>
            <person name="Lopes M.R."/>
            <person name="Hittinger C.T."/>
            <person name="Goker M."/>
            <person name="Salamov A."/>
            <person name="Wisecaver J."/>
            <person name="Long T.M."/>
            <person name="Aerts A.L."/>
            <person name="Barry K."/>
            <person name="Choi C."/>
            <person name="Clum A."/>
            <person name="Coughlan A.Y."/>
            <person name="Deshpande S."/>
            <person name="Douglass A.P."/>
            <person name="Hanson S.J."/>
            <person name="Klenk H.-P."/>
            <person name="Labutti K."/>
            <person name="Lapidus A."/>
            <person name="Lindquist E."/>
            <person name="Lipzen A."/>
            <person name="Meier-Kolthoff J.P."/>
            <person name="Ohm R.A."/>
            <person name="Otillar R.P."/>
            <person name="Pangilinan J."/>
            <person name="Peng Y."/>
            <person name="Rokas A."/>
            <person name="Rosa C.A."/>
            <person name="Scheuner C."/>
            <person name="Sibirny A.A."/>
            <person name="Slot J.C."/>
            <person name="Stielow J.B."/>
            <person name="Sun H."/>
            <person name="Kurtzman C.P."/>
            <person name="Blackwell M."/>
            <person name="Grigoriev I.V."/>
            <person name="Jeffries T.W."/>
        </authorList>
    </citation>
    <scope>NUCLEOTIDE SEQUENCE [LARGE SCALE GENOMIC DNA]</scope>
    <source>
        <strain evidence="11">NRRL YB-2248</strain>
    </source>
</reference>
<evidence type="ECO:0000256" key="7">
    <source>
        <dbReference type="PIRNR" id="PIRNR036424"/>
    </source>
</evidence>
<dbReference type="InterPro" id="IPR015943">
    <property type="entry name" value="WD40/YVTN_repeat-like_dom_sf"/>
</dbReference>
<dbReference type="CDD" id="cd12278">
    <property type="entry name" value="RRM_eIF3B"/>
    <property type="match status" value="1"/>
</dbReference>
<dbReference type="AlphaFoldDB" id="A0A1E4SUR5"/>
<comment type="subunit">
    <text evidence="6 7">Component of the eukaryotic translation initiation factor 3 (eIF-3) complex.</text>
</comment>
<dbReference type="GO" id="GO:0003743">
    <property type="term" value="F:translation initiation factor activity"/>
    <property type="evidence" value="ECO:0007669"/>
    <property type="project" value="UniProtKB-UniRule"/>
</dbReference>
<feature type="domain" description="RRM" evidence="9">
    <location>
        <begin position="38"/>
        <end position="121"/>
    </location>
</feature>
<evidence type="ECO:0000256" key="4">
    <source>
        <dbReference type="ARBA" id="ARBA00022884"/>
    </source>
</evidence>
<comment type="similarity">
    <text evidence="6 7">Belongs to the eIF-3 subunit B family.</text>
</comment>
<comment type="function">
    <text evidence="7">Component of the eukaryotic translation initiation factor 3 (eIF-3) complex, which is involved in protein synthesis and, together with other initiation factors, stimulates binding of mRNA and methionyl-tRNAi to the 40S ribosome.</text>
</comment>
<dbReference type="GO" id="GO:0031369">
    <property type="term" value="F:translation initiation factor binding"/>
    <property type="evidence" value="ECO:0007669"/>
    <property type="project" value="InterPro"/>
</dbReference>
<evidence type="ECO:0000256" key="3">
    <source>
        <dbReference type="ARBA" id="ARBA00022540"/>
    </source>
</evidence>
<dbReference type="Pfam" id="PF08662">
    <property type="entry name" value="eIF2A"/>
    <property type="match status" value="2"/>
</dbReference>
<dbReference type="GO" id="GO:0033290">
    <property type="term" value="C:eukaryotic 48S preinitiation complex"/>
    <property type="evidence" value="ECO:0007669"/>
    <property type="project" value="UniProtKB-UniRule"/>
</dbReference>
<gene>
    <name evidence="6" type="primary">PRT1</name>
    <name evidence="10" type="ORF">CANARDRAFT_30255</name>
</gene>
<keyword evidence="3 6" id="KW-0396">Initiation factor</keyword>
<feature type="coiled-coil region" evidence="8">
    <location>
        <begin position="660"/>
        <end position="699"/>
    </location>
</feature>
<evidence type="ECO:0000256" key="5">
    <source>
        <dbReference type="ARBA" id="ARBA00022917"/>
    </source>
</evidence>
<dbReference type="GO" id="GO:0003723">
    <property type="term" value="F:RNA binding"/>
    <property type="evidence" value="ECO:0007669"/>
    <property type="project" value="UniProtKB-UniRule"/>
</dbReference>
<evidence type="ECO:0000256" key="2">
    <source>
        <dbReference type="ARBA" id="ARBA00022490"/>
    </source>
</evidence>
<accession>A0A1E4SUR5</accession>
<dbReference type="SUPFAM" id="SSF82171">
    <property type="entry name" value="DPP6 N-terminal domain-like"/>
    <property type="match status" value="1"/>
</dbReference>
<keyword evidence="4 6" id="KW-0694">RNA-binding</keyword>
<dbReference type="InterPro" id="IPR012677">
    <property type="entry name" value="Nucleotide-bd_a/b_plait_sf"/>
</dbReference>
<dbReference type="EMBL" id="KV453867">
    <property type="protein sequence ID" value="ODV83162.1"/>
    <property type="molecule type" value="Genomic_DNA"/>
</dbReference>
<dbReference type="Pfam" id="PF00076">
    <property type="entry name" value="RRM_1"/>
    <property type="match status" value="1"/>
</dbReference>
<proteinExistence type="inferred from homology"/>
<dbReference type="PANTHER" id="PTHR14068:SF0">
    <property type="entry name" value="EUKARYOTIC TRANSLATION INITIATION FACTOR 3 SUBUNIT B"/>
    <property type="match status" value="1"/>
</dbReference>
<comment type="subcellular location">
    <subcellularLocation>
        <location evidence="1 6 7">Cytoplasm</location>
    </subcellularLocation>
</comment>
<dbReference type="GO" id="GO:0001732">
    <property type="term" value="P:formation of cytoplasmic translation initiation complex"/>
    <property type="evidence" value="ECO:0007669"/>
    <property type="project" value="UniProtKB-UniRule"/>
</dbReference>
<dbReference type="STRING" id="983967.A0A1E4SUR5"/>
<sequence length="744" mass="86074">MVESTATFNESDIDISQIDFSDLESQYQINEPELNFDNYVVCDGAPIAPESKAPMLKKVLGKLFNQAGKVIDMYMPIEDGKSKGYLIIEFENPLQANKAVKSLNGKKLDVKHTLLVNKLSDVEKYGFEDNVKDEFEEPHVEDYHSHGYLKSWLLDPSGRDQFMLHYNDTVGVFWNKKDLQPEDAIEPRAHWTSAFMKFSPKGSYLFSLFPHGVQSWGGEKFDRIKRFLHPGVRLIDFSPNENYLVTLSPEPISIPPDNHPARSQCLFSNESEGHKLVIWDLQSGLPVRTFALPPNLEKQTTMPWPLIKWSYDDKYCARMGPDALAIYSTNDEFQLLDKKPIKIEGIQDFEFSPSGVRLSTTRKNDEPEIMLSYWTPESTNQSARVSIMQLPTKQILRTINLFQVSNVKMFWQDEGKYLACKVDRHTKSKKTQFTNLEIIQLNEKDLPVEKLELKEVVNNFQWEPKGYRFVTISHLDIANPNPSAPDSILTFYDIENQKVKQTQSRKVPGGGLISVNATKKWLPFKTIKDKHSNELYFSPRGRFIAIASIKGSANTKIEFYDLDYEGEPDKIEKIDLDNSNKVSSKFKTLNDVEHRGLTNLQWEPSGRFLAGWSSSWKHKIENGYKLYTMVGKMFREELIDGFKEFEWRPRPDSLLSVNDKKKIKKNLKEYAAQFEELDAMEADAELRELILKRKRLLQEWTAWRKETVEHLKELGLINEESHAKEEVIEEIKEVILEETEEVVN</sequence>
<protein>
    <recommendedName>
        <fullName evidence="6">Eukaryotic translation initiation factor 3 subunit B</fullName>
        <shortName evidence="6">eIF3b</shortName>
    </recommendedName>
    <alternativeName>
        <fullName evidence="6">Eukaryotic translation initiation factor 3 90 kDa subunit homolog</fullName>
        <shortName evidence="6">eIF3 p90</shortName>
    </alternativeName>
    <alternativeName>
        <fullName evidence="6">Translation initiation factor eIF3, p90 subunit homolog</fullName>
    </alternativeName>
</protein>
<comment type="function">
    <text evidence="6">RNA-binding component of the eukaryotic translation initiation factor 3 (eIF-3) complex, which is involved in protein synthesis of a specialized repertoire of mRNAs and, together with other initiation factors, stimulates binding of mRNA and methionyl-tRNAi to the 40S ribosome. The eIF-3 complex specifically targets and initiates translation of a subset of mRNAs involved in cell proliferation.</text>
</comment>
<keyword evidence="11" id="KW-1185">Reference proteome</keyword>
<evidence type="ECO:0000256" key="8">
    <source>
        <dbReference type="SAM" id="Coils"/>
    </source>
</evidence>
<dbReference type="HAMAP" id="MF_03001">
    <property type="entry name" value="eIF3b"/>
    <property type="match status" value="1"/>
</dbReference>
<dbReference type="PROSITE" id="PS50102">
    <property type="entry name" value="RRM"/>
    <property type="match status" value="1"/>
</dbReference>
<evidence type="ECO:0000313" key="10">
    <source>
        <dbReference type="EMBL" id="ODV83162.1"/>
    </source>
</evidence>
<dbReference type="OrthoDB" id="10250414at2759"/>
<organism evidence="10 11">
    <name type="scientific">[Candida] arabinofermentans NRRL YB-2248</name>
    <dbReference type="NCBI Taxonomy" id="983967"/>
    <lineage>
        <taxon>Eukaryota</taxon>
        <taxon>Fungi</taxon>
        <taxon>Dikarya</taxon>
        <taxon>Ascomycota</taxon>
        <taxon>Saccharomycotina</taxon>
        <taxon>Pichiomycetes</taxon>
        <taxon>Pichiales</taxon>
        <taxon>Pichiaceae</taxon>
        <taxon>Ogataea</taxon>
        <taxon>Ogataea/Candida clade</taxon>
    </lineage>
</organism>
<dbReference type="InterPro" id="IPR034363">
    <property type="entry name" value="eIF3B_RRM"/>
</dbReference>
<dbReference type="Proteomes" id="UP000094801">
    <property type="component" value="Unassembled WGS sequence"/>
</dbReference>
<dbReference type="PIRSF" id="PIRSF036424">
    <property type="entry name" value="eIF3b"/>
    <property type="match status" value="1"/>
</dbReference>
<dbReference type="SUPFAM" id="SSF54928">
    <property type="entry name" value="RNA-binding domain, RBD"/>
    <property type="match status" value="1"/>
</dbReference>
<evidence type="ECO:0000256" key="1">
    <source>
        <dbReference type="ARBA" id="ARBA00004496"/>
    </source>
</evidence>
<dbReference type="InterPro" id="IPR011400">
    <property type="entry name" value="EIF3B"/>
</dbReference>
<dbReference type="Gene3D" id="2.130.10.10">
    <property type="entry name" value="YVTN repeat-like/Quinoprotein amine dehydrogenase"/>
    <property type="match status" value="1"/>
</dbReference>
<dbReference type="InterPro" id="IPR013979">
    <property type="entry name" value="TIF_beta_prop-like"/>
</dbReference>
<dbReference type="GO" id="GO:0005852">
    <property type="term" value="C:eukaryotic translation initiation factor 3 complex"/>
    <property type="evidence" value="ECO:0007669"/>
    <property type="project" value="UniProtKB-UniRule"/>
</dbReference>
<keyword evidence="5 6" id="KW-0648">Protein biosynthesis</keyword>
<name>A0A1E4SUR5_9ASCO</name>
<dbReference type="GO" id="GO:0016282">
    <property type="term" value="C:eukaryotic 43S preinitiation complex"/>
    <property type="evidence" value="ECO:0007669"/>
    <property type="project" value="UniProtKB-UniRule"/>
</dbReference>
<evidence type="ECO:0000259" key="9">
    <source>
        <dbReference type="PROSITE" id="PS50102"/>
    </source>
</evidence>